<evidence type="ECO:0000256" key="11">
    <source>
        <dbReference type="ARBA" id="ARBA00022842"/>
    </source>
</evidence>
<evidence type="ECO:0000256" key="18">
    <source>
        <dbReference type="ARBA" id="ARBA00049504"/>
    </source>
</evidence>
<dbReference type="NCBIfam" id="TIGR00317">
    <property type="entry name" value="cobS"/>
    <property type="match status" value="1"/>
</dbReference>
<comment type="pathway">
    <text evidence="3 19">Cofactor biosynthesis; adenosylcobalamin biosynthesis; adenosylcobalamin from cob(II)yrinate a,c-diamide: step 7/7.</text>
</comment>
<evidence type="ECO:0000256" key="14">
    <source>
        <dbReference type="ARBA" id="ARBA00025228"/>
    </source>
</evidence>
<dbReference type="GO" id="GO:0008818">
    <property type="term" value="F:cobalamin 5'-phosphate synthase activity"/>
    <property type="evidence" value="ECO:0007669"/>
    <property type="project" value="UniProtKB-UniRule"/>
</dbReference>
<dbReference type="RefSeq" id="WP_089284084.1">
    <property type="nucleotide sequence ID" value="NZ_FZOJ01000020.1"/>
</dbReference>
<dbReference type="GO" id="GO:0005886">
    <property type="term" value="C:plasma membrane"/>
    <property type="evidence" value="ECO:0007669"/>
    <property type="project" value="UniProtKB-SubCell"/>
</dbReference>
<feature type="transmembrane region" description="Helical" evidence="19">
    <location>
        <begin position="54"/>
        <end position="71"/>
    </location>
</feature>
<comment type="function">
    <text evidence="14 19">Joins adenosylcobinamide-GDP and alpha-ribazole to generate adenosylcobalamin (Ado-cobalamin). Also synthesizes adenosylcobalamin 5'-phosphate from adenosylcobinamide-GDP and alpha-ribazole 5'-phosphate.</text>
</comment>
<dbReference type="HAMAP" id="MF_00719">
    <property type="entry name" value="CobS"/>
    <property type="match status" value="1"/>
</dbReference>
<evidence type="ECO:0000256" key="4">
    <source>
        <dbReference type="ARBA" id="ARBA00010561"/>
    </source>
</evidence>
<evidence type="ECO:0000256" key="15">
    <source>
        <dbReference type="ARBA" id="ARBA00032605"/>
    </source>
</evidence>
<name>A0A239H6E9_9FIRM</name>
<evidence type="ECO:0000313" key="20">
    <source>
        <dbReference type="EMBL" id="SNS76725.1"/>
    </source>
</evidence>
<feature type="transmembrane region" description="Helical" evidence="19">
    <location>
        <begin position="173"/>
        <end position="202"/>
    </location>
</feature>
<feature type="transmembrane region" description="Helical" evidence="19">
    <location>
        <begin position="133"/>
        <end position="152"/>
    </location>
</feature>
<feature type="transmembrane region" description="Helical" evidence="19">
    <location>
        <begin position="105"/>
        <end position="127"/>
    </location>
</feature>
<evidence type="ECO:0000256" key="19">
    <source>
        <dbReference type="HAMAP-Rule" id="MF_00719"/>
    </source>
</evidence>
<evidence type="ECO:0000256" key="13">
    <source>
        <dbReference type="ARBA" id="ARBA00023136"/>
    </source>
</evidence>
<evidence type="ECO:0000256" key="3">
    <source>
        <dbReference type="ARBA" id="ARBA00004663"/>
    </source>
</evidence>
<dbReference type="AlphaFoldDB" id="A0A239H6E9"/>
<comment type="similarity">
    <text evidence="4 19">Belongs to the CobS family.</text>
</comment>
<comment type="cofactor">
    <cofactor evidence="1 19">
        <name>Mg(2+)</name>
        <dbReference type="ChEBI" id="CHEBI:18420"/>
    </cofactor>
</comment>
<dbReference type="Pfam" id="PF02654">
    <property type="entry name" value="CobS"/>
    <property type="match status" value="1"/>
</dbReference>
<feature type="transmembrane region" description="Helical" evidence="19">
    <location>
        <begin position="222"/>
        <end position="243"/>
    </location>
</feature>
<dbReference type="OrthoDB" id="9794626at2"/>
<evidence type="ECO:0000256" key="9">
    <source>
        <dbReference type="ARBA" id="ARBA00022679"/>
    </source>
</evidence>
<dbReference type="EC" id="2.7.8.26" evidence="5 19"/>
<gene>
    <name evidence="19" type="primary">cobS</name>
    <name evidence="20" type="ORF">SAMN05446037_102034</name>
</gene>
<dbReference type="PANTHER" id="PTHR34148">
    <property type="entry name" value="ADENOSYLCOBINAMIDE-GDP RIBAZOLETRANSFERASE"/>
    <property type="match status" value="1"/>
</dbReference>
<dbReference type="PANTHER" id="PTHR34148:SF1">
    <property type="entry name" value="ADENOSYLCOBINAMIDE-GDP RIBAZOLETRANSFERASE"/>
    <property type="match status" value="1"/>
</dbReference>
<evidence type="ECO:0000256" key="10">
    <source>
        <dbReference type="ARBA" id="ARBA00022692"/>
    </source>
</evidence>
<comment type="catalytic activity">
    <reaction evidence="18 19">
        <text>alpha-ribazole 5'-phosphate + adenosylcob(III)inamide-GDP = adenosylcob(III)alamin 5'-phosphate + GMP + H(+)</text>
        <dbReference type="Rhea" id="RHEA:23560"/>
        <dbReference type="ChEBI" id="CHEBI:15378"/>
        <dbReference type="ChEBI" id="CHEBI:57918"/>
        <dbReference type="ChEBI" id="CHEBI:58115"/>
        <dbReference type="ChEBI" id="CHEBI:60487"/>
        <dbReference type="ChEBI" id="CHEBI:60493"/>
        <dbReference type="EC" id="2.7.8.26"/>
    </reaction>
</comment>
<keyword evidence="7 19" id="KW-1003">Cell membrane</keyword>
<keyword evidence="12 19" id="KW-1133">Transmembrane helix</keyword>
<dbReference type="Proteomes" id="UP000198304">
    <property type="component" value="Unassembled WGS sequence"/>
</dbReference>
<evidence type="ECO:0000256" key="7">
    <source>
        <dbReference type="ARBA" id="ARBA00022475"/>
    </source>
</evidence>
<comment type="catalytic activity">
    <reaction evidence="17 19">
        <text>alpha-ribazole + adenosylcob(III)inamide-GDP = adenosylcob(III)alamin + GMP + H(+)</text>
        <dbReference type="Rhea" id="RHEA:16049"/>
        <dbReference type="ChEBI" id="CHEBI:10329"/>
        <dbReference type="ChEBI" id="CHEBI:15378"/>
        <dbReference type="ChEBI" id="CHEBI:18408"/>
        <dbReference type="ChEBI" id="CHEBI:58115"/>
        <dbReference type="ChEBI" id="CHEBI:60487"/>
        <dbReference type="EC" id="2.7.8.26"/>
    </reaction>
</comment>
<evidence type="ECO:0000256" key="8">
    <source>
        <dbReference type="ARBA" id="ARBA00022573"/>
    </source>
</evidence>
<dbReference type="EMBL" id="FZOJ01000020">
    <property type="protein sequence ID" value="SNS76725.1"/>
    <property type="molecule type" value="Genomic_DNA"/>
</dbReference>
<dbReference type="GO" id="GO:0009236">
    <property type="term" value="P:cobalamin biosynthetic process"/>
    <property type="evidence" value="ECO:0007669"/>
    <property type="project" value="UniProtKB-UniRule"/>
</dbReference>
<keyword evidence="11 19" id="KW-0460">Magnesium</keyword>
<reference evidence="20 21" key="1">
    <citation type="submission" date="2017-06" db="EMBL/GenBank/DDBJ databases">
        <authorList>
            <person name="Kim H.J."/>
            <person name="Triplett B.A."/>
        </authorList>
    </citation>
    <scope>NUCLEOTIDE SEQUENCE [LARGE SCALE GENOMIC DNA]</scope>
    <source>
        <strain evidence="20 21">SCA</strain>
    </source>
</reference>
<accession>A0A239H6E9</accession>
<protein>
    <recommendedName>
        <fullName evidence="6 19">Adenosylcobinamide-GDP ribazoletransferase</fullName>
        <ecNumber evidence="5 19">2.7.8.26</ecNumber>
    </recommendedName>
    <alternativeName>
        <fullName evidence="16 19">Cobalamin synthase</fullName>
    </alternativeName>
    <alternativeName>
        <fullName evidence="15 19">Cobalamin-5'-phosphate synthase</fullName>
    </alternativeName>
</protein>
<dbReference type="InterPro" id="IPR003805">
    <property type="entry name" value="CobS"/>
</dbReference>
<evidence type="ECO:0000313" key="21">
    <source>
        <dbReference type="Proteomes" id="UP000198304"/>
    </source>
</evidence>
<evidence type="ECO:0000256" key="17">
    <source>
        <dbReference type="ARBA" id="ARBA00048623"/>
    </source>
</evidence>
<organism evidence="20 21">
    <name type="scientific">Anaerovirgula multivorans</name>
    <dbReference type="NCBI Taxonomy" id="312168"/>
    <lineage>
        <taxon>Bacteria</taxon>
        <taxon>Bacillati</taxon>
        <taxon>Bacillota</taxon>
        <taxon>Clostridia</taxon>
        <taxon>Peptostreptococcales</taxon>
        <taxon>Natronincolaceae</taxon>
        <taxon>Anaerovirgula</taxon>
    </lineage>
</organism>
<evidence type="ECO:0000256" key="6">
    <source>
        <dbReference type="ARBA" id="ARBA00015850"/>
    </source>
</evidence>
<comment type="subcellular location">
    <subcellularLocation>
        <location evidence="2 19">Cell membrane</location>
        <topology evidence="2 19">Multi-pass membrane protein</topology>
    </subcellularLocation>
</comment>
<keyword evidence="21" id="KW-1185">Reference proteome</keyword>
<evidence type="ECO:0000256" key="1">
    <source>
        <dbReference type="ARBA" id="ARBA00001946"/>
    </source>
</evidence>
<dbReference type="GO" id="GO:0051073">
    <property type="term" value="F:adenosylcobinamide-GDP ribazoletransferase activity"/>
    <property type="evidence" value="ECO:0007669"/>
    <property type="project" value="UniProtKB-UniRule"/>
</dbReference>
<evidence type="ECO:0000256" key="16">
    <source>
        <dbReference type="ARBA" id="ARBA00032853"/>
    </source>
</evidence>
<evidence type="ECO:0000256" key="2">
    <source>
        <dbReference type="ARBA" id="ARBA00004651"/>
    </source>
</evidence>
<evidence type="ECO:0000256" key="12">
    <source>
        <dbReference type="ARBA" id="ARBA00022989"/>
    </source>
</evidence>
<feature type="transmembrane region" description="Helical" evidence="19">
    <location>
        <begin position="30"/>
        <end position="48"/>
    </location>
</feature>
<keyword evidence="10 19" id="KW-0812">Transmembrane</keyword>
<evidence type="ECO:0000256" key="5">
    <source>
        <dbReference type="ARBA" id="ARBA00013200"/>
    </source>
</evidence>
<proteinExistence type="inferred from homology"/>
<dbReference type="UniPathway" id="UPA00148">
    <property type="reaction ID" value="UER00238"/>
</dbReference>
<keyword evidence="13 19" id="KW-0472">Membrane</keyword>
<keyword evidence="8 19" id="KW-0169">Cobalamin biosynthesis</keyword>
<sequence length="246" mass="27160">MKRFILTLQFLTRITVVKDLPYDQDFKKGIIYFPLVGLVLGLILAIAYKGLIYLFPPVITSSLIIALYVALTGGLHLDGLGDTFDGFYSSRTRERMLEIMKDSRLGTNGVIVIIFSLLLKIFGLTTLPQEKAALALILMPVLGRLAQVYGAFQSKYAREEGLGNIYIDKVTGLEVLSATVIASIIALLDWSSLAFIPVLWIFSILFKAHSKKVIDGMTGDTLGALCELTEVLYVLFLLGLVSLNIY</sequence>
<keyword evidence="9 19" id="KW-0808">Transferase</keyword>